<dbReference type="Gene3D" id="2.160.10.10">
    <property type="entry name" value="Hexapeptide repeat proteins"/>
    <property type="match status" value="1"/>
</dbReference>
<evidence type="ECO:0000313" key="2">
    <source>
        <dbReference type="Proteomes" id="UP000285655"/>
    </source>
</evidence>
<dbReference type="GO" id="GO:0016740">
    <property type="term" value="F:transferase activity"/>
    <property type="evidence" value="ECO:0007669"/>
    <property type="project" value="UniProtKB-KW"/>
</dbReference>
<dbReference type="Pfam" id="PF14602">
    <property type="entry name" value="Hexapep_2"/>
    <property type="match status" value="1"/>
</dbReference>
<accession>A0A419DFC9</accession>
<keyword evidence="1" id="KW-0808">Transferase</keyword>
<dbReference type="PANTHER" id="PTHR43300">
    <property type="entry name" value="ACETYLTRANSFERASE"/>
    <property type="match status" value="1"/>
</dbReference>
<dbReference type="Proteomes" id="UP000285655">
    <property type="component" value="Unassembled WGS sequence"/>
</dbReference>
<dbReference type="InterPro" id="IPR001451">
    <property type="entry name" value="Hexapep"/>
</dbReference>
<dbReference type="EMBL" id="QZJW01000009">
    <property type="protein sequence ID" value="RJO61833.1"/>
    <property type="molecule type" value="Genomic_DNA"/>
</dbReference>
<reference evidence="1 2" key="1">
    <citation type="journal article" date="2017" name="ISME J.">
        <title>Energy and carbon metabolisms in a deep terrestrial subsurface fluid microbial community.</title>
        <authorList>
            <person name="Momper L."/>
            <person name="Jungbluth S.P."/>
            <person name="Lee M.D."/>
            <person name="Amend J.P."/>
        </authorList>
    </citation>
    <scope>NUCLEOTIDE SEQUENCE [LARGE SCALE GENOMIC DNA]</scope>
    <source>
        <strain evidence="1">SURF_29</strain>
    </source>
</reference>
<dbReference type="Pfam" id="PF00132">
    <property type="entry name" value="Hexapep"/>
    <property type="match status" value="1"/>
</dbReference>
<comment type="caution">
    <text evidence="1">The sequence shown here is derived from an EMBL/GenBank/DDBJ whole genome shotgun (WGS) entry which is preliminary data.</text>
</comment>
<proteinExistence type="predicted"/>
<name>A0A419DFC9_9BACT</name>
<sequence length="205" mass="22343">MEQGKFCDIADDFKHGKNFKCGVFVKIDKDVVVGDDVTIENFVLLRSGTRIGDNVIVEDYGMILSGSRIGDGCKIGTYTKVGQNVTIGDNCQFTSFCEIRDKCKLGNNVAMGSRGTLSAGTIVEDEVIMKYSFVVTDTPVLSRGKEKKVGTLKRGSMFGANVCIMPGVNVGEYAEIGACSQVRHDVPANEIWYGNPACIFKKREI</sequence>
<dbReference type="AlphaFoldDB" id="A0A419DFC9"/>
<dbReference type="InterPro" id="IPR011004">
    <property type="entry name" value="Trimer_LpxA-like_sf"/>
</dbReference>
<organism evidence="1 2">
    <name type="scientific">candidate division WS5 bacterium</name>
    <dbReference type="NCBI Taxonomy" id="2093353"/>
    <lineage>
        <taxon>Bacteria</taxon>
        <taxon>candidate division WS5</taxon>
    </lineage>
</organism>
<dbReference type="InterPro" id="IPR050179">
    <property type="entry name" value="Trans_hexapeptide_repeat"/>
</dbReference>
<evidence type="ECO:0000313" key="1">
    <source>
        <dbReference type="EMBL" id="RJO61833.1"/>
    </source>
</evidence>
<dbReference type="SUPFAM" id="SSF51161">
    <property type="entry name" value="Trimeric LpxA-like enzymes"/>
    <property type="match status" value="1"/>
</dbReference>
<gene>
    <name evidence="1" type="ORF">C4544_01770</name>
</gene>
<protein>
    <submittedName>
        <fullName evidence="1">Transferase</fullName>
    </submittedName>
</protein>